<protein>
    <submittedName>
        <fullName evidence="2">Uncharacterized protein</fullName>
    </submittedName>
</protein>
<name>A0A8J4LL57_9CHLO</name>
<evidence type="ECO:0000313" key="2">
    <source>
        <dbReference type="EMBL" id="GIM01185.1"/>
    </source>
</evidence>
<evidence type="ECO:0000313" key="3">
    <source>
        <dbReference type="Proteomes" id="UP000722791"/>
    </source>
</evidence>
<dbReference type="Proteomes" id="UP000722791">
    <property type="component" value="Unassembled WGS sequence"/>
</dbReference>
<dbReference type="AlphaFoldDB" id="A0A8J4LL57"/>
<accession>A0A8J4LL57</accession>
<evidence type="ECO:0000256" key="1">
    <source>
        <dbReference type="SAM" id="MobiDB-lite"/>
    </source>
</evidence>
<proteinExistence type="predicted"/>
<feature type="non-terminal residue" evidence="2">
    <location>
        <position position="1"/>
    </location>
</feature>
<sequence>SYHLVAECHMGNGTIATYHAPRKRSSNNNTSSSSDNGGGDGGSGDGGGQRDEAPVLYRGLWRNGTWMQPGQRATACTDCLFLVVQSNSGVSEKKVVGDLEELFI</sequence>
<reference evidence="2" key="1">
    <citation type="journal article" date="2021" name="Proc. Natl. Acad. Sci. U.S.A.">
        <title>Three genomes in the algal genus Volvox reveal the fate of a haploid sex-determining region after a transition to homothallism.</title>
        <authorList>
            <person name="Yamamoto K."/>
            <person name="Hamaji T."/>
            <person name="Kawai-Toyooka H."/>
            <person name="Matsuzaki R."/>
            <person name="Takahashi F."/>
            <person name="Nishimura Y."/>
            <person name="Kawachi M."/>
            <person name="Noguchi H."/>
            <person name="Minakuchi Y."/>
            <person name="Umen J.G."/>
            <person name="Toyoda A."/>
            <person name="Nozaki H."/>
        </authorList>
    </citation>
    <scope>NUCLEOTIDE SEQUENCE</scope>
    <source>
        <strain evidence="2">NIES-3785</strain>
    </source>
</reference>
<feature type="compositionally biased region" description="Low complexity" evidence="1">
    <location>
        <begin position="26"/>
        <end position="35"/>
    </location>
</feature>
<gene>
    <name evidence="2" type="ORF">Vretimale_6015</name>
</gene>
<feature type="region of interest" description="Disordered" evidence="1">
    <location>
        <begin position="16"/>
        <end position="54"/>
    </location>
</feature>
<organism evidence="2 3">
    <name type="scientific">Volvox reticuliferus</name>
    <dbReference type="NCBI Taxonomy" id="1737510"/>
    <lineage>
        <taxon>Eukaryota</taxon>
        <taxon>Viridiplantae</taxon>
        <taxon>Chlorophyta</taxon>
        <taxon>core chlorophytes</taxon>
        <taxon>Chlorophyceae</taxon>
        <taxon>CS clade</taxon>
        <taxon>Chlamydomonadales</taxon>
        <taxon>Volvocaceae</taxon>
        <taxon>Volvox</taxon>
    </lineage>
</organism>
<dbReference type="EMBL" id="BNCQ01000008">
    <property type="protein sequence ID" value="GIM01185.1"/>
    <property type="molecule type" value="Genomic_DNA"/>
</dbReference>
<comment type="caution">
    <text evidence="2">The sequence shown here is derived from an EMBL/GenBank/DDBJ whole genome shotgun (WGS) entry which is preliminary data.</text>
</comment>
<feature type="compositionally biased region" description="Gly residues" evidence="1">
    <location>
        <begin position="36"/>
        <end position="47"/>
    </location>
</feature>